<dbReference type="InterPro" id="IPR028079">
    <property type="entry name" value="RNase_Zc3h12a_2"/>
</dbReference>
<reference evidence="4" key="1">
    <citation type="submission" date="2017-02" db="UniProtKB">
        <authorList>
            <consortium name="WormBaseParasite"/>
        </authorList>
    </citation>
    <scope>IDENTIFICATION</scope>
</reference>
<accession>A0A0N4T8C0</accession>
<dbReference type="Gene3D" id="3.40.50.11980">
    <property type="match status" value="1"/>
</dbReference>
<evidence type="ECO:0000313" key="4">
    <source>
        <dbReference type="WBParaSite" id="BPAG_0000445701-mRNA-1"/>
    </source>
</evidence>
<dbReference type="Proteomes" id="UP000278627">
    <property type="component" value="Unassembled WGS sequence"/>
</dbReference>
<dbReference type="AlphaFoldDB" id="A0A0N4T8C0"/>
<evidence type="ECO:0000313" key="3">
    <source>
        <dbReference type="Proteomes" id="UP000278627"/>
    </source>
</evidence>
<keyword evidence="3" id="KW-1185">Reference proteome</keyword>
<dbReference type="Pfam" id="PF14626">
    <property type="entry name" value="RNase_Zc3h12a_2"/>
    <property type="match status" value="1"/>
</dbReference>
<proteinExistence type="predicted"/>
<evidence type="ECO:0000259" key="1">
    <source>
        <dbReference type="Pfam" id="PF14626"/>
    </source>
</evidence>
<reference evidence="2 3" key="2">
    <citation type="submission" date="2018-11" db="EMBL/GenBank/DDBJ databases">
        <authorList>
            <consortium name="Pathogen Informatics"/>
        </authorList>
    </citation>
    <scope>NUCLEOTIDE SEQUENCE [LARGE SCALE GENOMIC DNA]</scope>
</reference>
<dbReference type="EMBL" id="UZAD01002127">
    <property type="protein sequence ID" value="VDN85607.1"/>
    <property type="molecule type" value="Genomic_DNA"/>
</dbReference>
<evidence type="ECO:0000313" key="2">
    <source>
        <dbReference type="EMBL" id="VDN85607.1"/>
    </source>
</evidence>
<sequence>MQADEDNGSNSKYIICDVALSKIVSFENVKRSLVNRTAGTLLRPIVIDGPLIGVSYDQKYAMNDDMYFENYVGQMKATGKIRTGFKIMKPYPVQALVKILFYFIARGHKTTAFLPVFFDERLDESCCNRCALVSNVEQFRELVLLKLIKFLPHKDFANEIKHCAADCHGILVTNPEAFYFNNFNLHRNDHSEQSITSANATNTSCNLMCSTAISEILSDKNKVPVIIPLFRPYNHRLIISLDVTWKKVLQIEKREVSASDYRLLVDEQLMLQTQFRLLSKLVSMMDDQFPCGPSDADIVPLFQYTLGFTDEAISSASRMTLCNDICDLFLRRPRKPHLKIPRYRRLEFEYFRKPLCSKLLNTH</sequence>
<dbReference type="WBParaSite" id="BPAG_0000445701-mRNA-1">
    <property type="protein sequence ID" value="BPAG_0000445701-mRNA-1"/>
    <property type="gene ID" value="BPAG_0000445701"/>
</dbReference>
<protein>
    <submittedName>
        <fullName evidence="4">RNase_Zc3h12a_2 domain-containing protein</fullName>
    </submittedName>
</protein>
<organism evidence="4">
    <name type="scientific">Brugia pahangi</name>
    <name type="common">Filarial nematode worm</name>
    <dbReference type="NCBI Taxonomy" id="6280"/>
    <lineage>
        <taxon>Eukaryota</taxon>
        <taxon>Metazoa</taxon>
        <taxon>Ecdysozoa</taxon>
        <taxon>Nematoda</taxon>
        <taxon>Chromadorea</taxon>
        <taxon>Rhabditida</taxon>
        <taxon>Spirurina</taxon>
        <taxon>Spiruromorpha</taxon>
        <taxon>Filarioidea</taxon>
        <taxon>Onchocercidae</taxon>
        <taxon>Brugia</taxon>
    </lineage>
</organism>
<name>A0A0N4T8C0_BRUPA</name>
<gene>
    <name evidence="2" type="ORF">BPAG_LOCUS4421</name>
</gene>
<feature type="domain" description="Zc3h12a-like Ribonuclease NYN" evidence="1">
    <location>
        <begin position="91"/>
        <end position="198"/>
    </location>
</feature>